<evidence type="ECO:0000313" key="3">
    <source>
        <dbReference type="EMBL" id="MFC4562512.1"/>
    </source>
</evidence>
<dbReference type="EMBL" id="JBHSFQ010000009">
    <property type="protein sequence ID" value="MFC4562512.1"/>
    <property type="molecule type" value="Genomic_DNA"/>
</dbReference>
<dbReference type="Proteomes" id="UP001595923">
    <property type="component" value="Unassembled WGS sequence"/>
</dbReference>
<dbReference type="PANTHER" id="PTHR43784:SF2">
    <property type="entry name" value="GDSL-LIKE LIPASE_ACYLHYDROLASE, PUTATIVE (AFU_ORTHOLOGUE AFUA_2G00820)-RELATED"/>
    <property type="match status" value="1"/>
</dbReference>
<evidence type="ECO:0000259" key="2">
    <source>
        <dbReference type="Pfam" id="PF13472"/>
    </source>
</evidence>
<comment type="caution">
    <text evidence="3">The sequence shown here is derived from an EMBL/GenBank/DDBJ whole genome shotgun (WGS) entry which is preliminary data.</text>
</comment>
<feature type="compositionally biased region" description="Low complexity" evidence="1">
    <location>
        <begin position="50"/>
        <end position="72"/>
    </location>
</feature>
<protein>
    <submittedName>
        <fullName evidence="3">SGNH/GDSL hydrolase family protein</fullName>
    </submittedName>
</protein>
<evidence type="ECO:0000313" key="4">
    <source>
        <dbReference type="Proteomes" id="UP001595923"/>
    </source>
</evidence>
<sequence length="651" mass="65024">MVACRTAGAVGSTGTGDRRRRGAPLPASRLIALTLGTLLAAAAVAPGAAAASATDPGGPGAARPGAAADGYAGTSGDGYAPEEALPLADLMDNTGIAPADDPSAADLDGSGRGLTAGSLAAAGWGPGQPITLNGTRLTWPDSGPGEPDNVVADGQRVLVEGSGDALTLIATATGGDATGSGTVHYADGGTAPLALAVPDWSTGPHPAKAVQLPVSSTPQGETASPVRLYTVTAPIDADREVAYVALPRASGAARIHVFALALREPAGDWTGSWSASTSGYARVGPWQDQTVRLAVHGSAGGPAARVRLDNTFAAAPVDIGRATIALRANGAATAGRPVPLTFGGDGSARIPAGGQIVSDSARLRIPEGADLLISLHLPGPVEAAPVHTAATGTNYITDPGAGDATGDSGAGAFTGTIATWPFLTGVDVQGTTGSVVALGDSITDGVGSTPDANVRWPDVLAARLRDQDEVPRYGVLNQGISANRIVTHHYSGDGVSTATGGVSAQARLDRDVLAQTGARTVVVFEGINDVRHGTGADEVNAALTDIATRARAQGLRVIAATVAPCMGWRDCTPAVEERRQGVNAFIRANGGEGGVFDAVLDFDAVLRDPADPARLLPAYDSGDHLHPGDAGLRAAAESIDLGVLVPPDLAA</sequence>
<keyword evidence="4" id="KW-1185">Reference proteome</keyword>
<keyword evidence="3" id="KW-0378">Hydrolase</keyword>
<dbReference type="InterPro" id="IPR013830">
    <property type="entry name" value="SGNH_hydro"/>
</dbReference>
<feature type="domain" description="SGNH hydrolase-type esterase" evidence="2">
    <location>
        <begin position="437"/>
        <end position="633"/>
    </location>
</feature>
<accession>A0ABV9DVS0</accession>
<evidence type="ECO:0000256" key="1">
    <source>
        <dbReference type="SAM" id="MobiDB-lite"/>
    </source>
</evidence>
<dbReference type="CDD" id="cd01830">
    <property type="entry name" value="XynE_like"/>
    <property type="match status" value="1"/>
</dbReference>
<proteinExistence type="predicted"/>
<dbReference type="InterPro" id="IPR036514">
    <property type="entry name" value="SGNH_hydro_sf"/>
</dbReference>
<organism evidence="3 4">
    <name type="scientific">Nocardiopsis mangrovi</name>
    <dbReference type="NCBI Taxonomy" id="1179818"/>
    <lineage>
        <taxon>Bacteria</taxon>
        <taxon>Bacillati</taxon>
        <taxon>Actinomycetota</taxon>
        <taxon>Actinomycetes</taxon>
        <taxon>Streptosporangiales</taxon>
        <taxon>Nocardiopsidaceae</taxon>
        <taxon>Nocardiopsis</taxon>
    </lineage>
</organism>
<reference evidence="4" key="1">
    <citation type="journal article" date="2019" name="Int. J. Syst. Evol. Microbiol.">
        <title>The Global Catalogue of Microorganisms (GCM) 10K type strain sequencing project: providing services to taxonomists for standard genome sequencing and annotation.</title>
        <authorList>
            <consortium name="The Broad Institute Genomics Platform"/>
            <consortium name="The Broad Institute Genome Sequencing Center for Infectious Disease"/>
            <person name="Wu L."/>
            <person name="Ma J."/>
        </authorList>
    </citation>
    <scope>NUCLEOTIDE SEQUENCE [LARGE SCALE GENOMIC DNA]</scope>
    <source>
        <strain evidence="4">XZYJ18</strain>
    </source>
</reference>
<name>A0ABV9DVS0_9ACTN</name>
<dbReference type="RefSeq" id="WP_378573812.1">
    <property type="nucleotide sequence ID" value="NZ_JBHSFQ010000009.1"/>
</dbReference>
<feature type="region of interest" description="Disordered" evidence="1">
    <location>
        <begin position="50"/>
        <end position="79"/>
    </location>
</feature>
<dbReference type="InterPro" id="IPR053140">
    <property type="entry name" value="GDSL_Rv0518-like"/>
</dbReference>
<gene>
    <name evidence="3" type="ORF">ACFO4E_11670</name>
</gene>
<feature type="region of interest" description="Disordered" evidence="1">
    <location>
        <begin position="1"/>
        <end position="22"/>
    </location>
</feature>
<dbReference type="SUPFAM" id="SSF52266">
    <property type="entry name" value="SGNH hydrolase"/>
    <property type="match status" value="1"/>
</dbReference>
<dbReference type="GO" id="GO:0016787">
    <property type="term" value="F:hydrolase activity"/>
    <property type="evidence" value="ECO:0007669"/>
    <property type="project" value="UniProtKB-KW"/>
</dbReference>
<dbReference type="Gene3D" id="3.40.50.1110">
    <property type="entry name" value="SGNH hydrolase"/>
    <property type="match status" value="1"/>
</dbReference>
<dbReference type="PANTHER" id="PTHR43784">
    <property type="entry name" value="GDSL-LIKE LIPASE/ACYLHYDROLASE, PUTATIVE (AFU_ORTHOLOGUE AFUA_2G00820)-RELATED"/>
    <property type="match status" value="1"/>
</dbReference>
<dbReference type="Pfam" id="PF13472">
    <property type="entry name" value="Lipase_GDSL_2"/>
    <property type="match status" value="1"/>
</dbReference>